<dbReference type="EMBL" id="CAEZVB010000002">
    <property type="protein sequence ID" value="CAB4612785.1"/>
    <property type="molecule type" value="Genomic_DNA"/>
</dbReference>
<evidence type="ECO:0000256" key="1">
    <source>
        <dbReference type="SAM" id="MobiDB-lite"/>
    </source>
</evidence>
<dbReference type="AlphaFoldDB" id="A0A6J6HN59"/>
<feature type="region of interest" description="Disordered" evidence="1">
    <location>
        <begin position="1"/>
        <end position="37"/>
    </location>
</feature>
<sequence>MLLPEPGAPLSKHICPATRPPPRTRSNSPIPVVMRGTGPDFDTVVTGRAGRRGVVPARLLFMPGVAAAGVCRSIVPKAPHFGHLPAHRMVVASHAVQRYELDTLAMEGPYRAGQTFY</sequence>
<proteinExistence type="predicted"/>
<organism evidence="2">
    <name type="scientific">freshwater metagenome</name>
    <dbReference type="NCBI Taxonomy" id="449393"/>
    <lineage>
        <taxon>unclassified sequences</taxon>
        <taxon>metagenomes</taxon>
        <taxon>ecological metagenomes</taxon>
    </lineage>
</organism>
<name>A0A6J6HN59_9ZZZZ</name>
<accession>A0A6J6HN59</accession>
<reference evidence="2" key="1">
    <citation type="submission" date="2020-05" db="EMBL/GenBank/DDBJ databases">
        <authorList>
            <person name="Chiriac C."/>
            <person name="Salcher M."/>
            <person name="Ghai R."/>
            <person name="Kavagutti S V."/>
        </authorList>
    </citation>
    <scope>NUCLEOTIDE SEQUENCE</scope>
</reference>
<gene>
    <name evidence="2" type="ORF">UFOPK1908_00173</name>
</gene>
<evidence type="ECO:0000313" key="2">
    <source>
        <dbReference type="EMBL" id="CAB4612785.1"/>
    </source>
</evidence>
<protein>
    <submittedName>
        <fullName evidence="2">Unannotated protein</fullName>
    </submittedName>
</protein>